<gene>
    <name evidence="1" type="ORF">AB8Z38_06560</name>
</gene>
<name>A0AB39XNS0_9BRAD</name>
<protein>
    <submittedName>
        <fullName evidence="1">Uncharacterized protein</fullName>
    </submittedName>
</protein>
<dbReference type="EMBL" id="CP165734">
    <property type="protein sequence ID" value="XDV59086.1"/>
    <property type="molecule type" value="Genomic_DNA"/>
</dbReference>
<organism evidence="1">
    <name type="scientific">Bradyrhizobium sp. LLZ17</name>
    <dbReference type="NCBI Taxonomy" id="3239388"/>
    <lineage>
        <taxon>Bacteria</taxon>
        <taxon>Pseudomonadati</taxon>
        <taxon>Pseudomonadota</taxon>
        <taxon>Alphaproteobacteria</taxon>
        <taxon>Hyphomicrobiales</taxon>
        <taxon>Nitrobacteraceae</taxon>
        <taxon>Bradyrhizobium</taxon>
    </lineage>
</organism>
<accession>A0AB39XNS0</accession>
<dbReference type="AlphaFoldDB" id="A0AB39XNS0"/>
<reference evidence="1" key="1">
    <citation type="submission" date="2024-08" db="EMBL/GenBank/DDBJ databases">
        <authorList>
            <person name="Chaddad Z."/>
            <person name="Lamrabet M."/>
            <person name="Bouhnik O."/>
            <person name="Alami S."/>
            <person name="Wipf D."/>
            <person name="Courty P.E."/>
            <person name="Missbah El Idrissi M."/>
        </authorList>
    </citation>
    <scope>NUCLEOTIDE SEQUENCE</scope>
    <source>
        <strain evidence="1">LLZ17</strain>
    </source>
</reference>
<sequence>MADPYVSDELRSFILKRIDSVVQIEALLLIRSGAQSHWNATGLAKRLYIAESEAAEALNRLCATELLICVDGNYSVDGIPPQNLELLEELLGAYSRHLIPVTNIVHSKSRRIGSFADAFKFRKGS</sequence>
<proteinExistence type="predicted"/>
<dbReference type="RefSeq" id="WP_369723615.1">
    <property type="nucleotide sequence ID" value="NZ_CP165734.1"/>
</dbReference>
<evidence type="ECO:0000313" key="1">
    <source>
        <dbReference type="EMBL" id="XDV59086.1"/>
    </source>
</evidence>